<dbReference type="InterPro" id="IPR051026">
    <property type="entry name" value="PI/PC_transfer"/>
</dbReference>
<evidence type="ECO:0000259" key="2">
    <source>
        <dbReference type="PROSITE" id="PS50191"/>
    </source>
</evidence>
<dbReference type="PANTHER" id="PTHR45657:SF1">
    <property type="entry name" value="CRAL-TRIO DOMAIN-CONTAINING PROTEIN YKL091C-RELATED"/>
    <property type="match status" value="1"/>
</dbReference>
<proteinExistence type="predicted"/>
<dbReference type="PANTHER" id="PTHR45657">
    <property type="entry name" value="CRAL-TRIO DOMAIN-CONTAINING PROTEIN YKL091C-RELATED"/>
    <property type="match status" value="1"/>
</dbReference>
<dbReference type="Gene3D" id="3.40.525.10">
    <property type="entry name" value="CRAL-TRIO lipid binding domain"/>
    <property type="match status" value="1"/>
</dbReference>
<reference evidence="4" key="1">
    <citation type="journal article" date="2018" name="Nat. Microbiol.">
        <title>Leveraging single-cell genomics to expand the fungal tree of life.</title>
        <authorList>
            <person name="Ahrendt S.R."/>
            <person name="Quandt C.A."/>
            <person name="Ciobanu D."/>
            <person name="Clum A."/>
            <person name="Salamov A."/>
            <person name="Andreopoulos B."/>
            <person name="Cheng J.F."/>
            <person name="Woyke T."/>
            <person name="Pelin A."/>
            <person name="Henrissat B."/>
            <person name="Reynolds N.K."/>
            <person name="Benny G.L."/>
            <person name="Smith M.E."/>
            <person name="James T.Y."/>
            <person name="Grigoriev I.V."/>
        </authorList>
    </citation>
    <scope>NUCLEOTIDE SEQUENCE [LARGE SCALE GENOMIC DNA]</scope>
</reference>
<sequence length="76" mass="8069">LGKMFIINAPMLFTGVWALVKPLLDEVTVSKINILGSSYSAKLLETIDAECLPKTLGGACECKGGCDQADPGPWND</sequence>
<feature type="non-terminal residue" evidence="3">
    <location>
        <position position="76"/>
    </location>
</feature>
<organism evidence="3 4">
    <name type="scientific">Blyttiomyces helicus</name>
    <dbReference type="NCBI Taxonomy" id="388810"/>
    <lineage>
        <taxon>Eukaryota</taxon>
        <taxon>Fungi</taxon>
        <taxon>Fungi incertae sedis</taxon>
        <taxon>Chytridiomycota</taxon>
        <taxon>Chytridiomycota incertae sedis</taxon>
        <taxon>Chytridiomycetes</taxon>
        <taxon>Chytridiomycetes incertae sedis</taxon>
        <taxon>Blyttiomyces</taxon>
    </lineage>
</organism>
<dbReference type="AlphaFoldDB" id="A0A4P9W2W2"/>
<dbReference type="OrthoDB" id="1434354at2759"/>
<dbReference type="CDD" id="cd00170">
    <property type="entry name" value="SEC14"/>
    <property type="match status" value="1"/>
</dbReference>
<feature type="non-terminal residue" evidence="3">
    <location>
        <position position="1"/>
    </location>
</feature>
<feature type="signal peptide" evidence="1">
    <location>
        <begin position="1"/>
        <end position="18"/>
    </location>
</feature>
<evidence type="ECO:0000256" key="1">
    <source>
        <dbReference type="SAM" id="SignalP"/>
    </source>
</evidence>
<evidence type="ECO:0000313" key="3">
    <source>
        <dbReference type="EMBL" id="RKO84940.1"/>
    </source>
</evidence>
<feature type="chain" id="PRO_5020314137" evidence="1">
    <location>
        <begin position="19"/>
        <end position="76"/>
    </location>
</feature>
<evidence type="ECO:0000313" key="4">
    <source>
        <dbReference type="Proteomes" id="UP000269721"/>
    </source>
</evidence>
<dbReference type="PROSITE" id="PS50191">
    <property type="entry name" value="CRAL_TRIO"/>
    <property type="match status" value="1"/>
</dbReference>
<dbReference type="Proteomes" id="UP000269721">
    <property type="component" value="Unassembled WGS sequence"/>
</dbReference>
<dbReference type="SUPFAM" id="SSF52087">
    <property type="entry name" value="CRAL/TRIO domain"/>
    <property type="match status" value="1"/>
</dbReference>
<gene>
    <name evidence="3" type="ORF">BDK51DRAFT_9209</name>
</gene>
<keyword evidence="4" id="KW-1185">Reference proteome</keyword>
<protein>
    <submittedName>
        <fullName evidence="3">CRAL-TRIO domain-containing protein</fullName>
    </submittedName>
</protein>
<accession>A0A4P9W2W2</accession>
<dbReference type="InterPro" id="IPR001251">
    <property type="entry name" value="CRAL-TRIO_dom"/>
</dbReference>
<dbReference type="EMBL" id="KZ999571">
    <property type="protein sequence ID" value="RKO84940.1"/>
    <property type="molecule type" value="Genomic_DNA"/>
</dbReference>
<name>A0A4P9W2W2_9FUNG</name>
<dbReference type="Pfam" id="PF00650">
    <property type="entry name" value="CRAL_TRIO"/>
    <property type="match status" value="1"/>
</dbReference>
<keyword evidence="1" id="KW-0732">Signal</keyword>
<feature type="domain" description="CRAL-TRIO" evidence="2">
    <location>
        <begin position="1"/>
        <end position="64"/>
    </location>
</feature>
<dbReference type="InterPro" id="IPR036865">
    <property type="entry name" value="CRAL-TRIO_dom_sf"/>
</dbReference>